<dbReference type="GO" id="GO:0005576">
    <property type="term" value="C:extracellular region"/>
    <property type="evidence" value="ECO:0007669"/>
    <property type="project" value="UniProtKB-SubCell"/>
</dbReference>
<gene>
    <name evidence="5" type="ORF">BINO364_LOCUS6838</name>
</gene>
<evidence type="ECO:0000256" key="2">
    <source>
        <dbReference type="ARBA" id="ARBA00022525"/>
    </source>
</evidence>
<dbReference type="Gene3D" id="3.30.60.30">
    <property type="match status" value="2"/>
</dbReference>
<dbReference type="CDD" id="cd00104">
    <property type="entry name" value="KAZAL_FS"/>
    <property type="match status" value="1"/>
</dbReference>
<dbReference type="PANTHER" id="PTHR21179:SF0">
    <property type="entry name" value="SERINE PROTEASE INHIBITOR KAZAL-TYPE 4"/>
    <property type="match status" value="1"/>
</dbReference>
<evidence type="ECO:0000256" key="3">
    <source>
        <dbReference type="ARBA" id="ARBA00023157"/>
    </source>
</evidence>
<accession>A0A8J9VDP9</accession>
<keyword evidence="2" id="KW-0964">Secreted</keyword>
<dbReference type="EMBL" id="OV170222">
    <property type="protein sequence ID" value="CAH0720628.1"/>
    <property type="molecule type" value="Genomic_DNA"/>
</dbReference>
<dbReference type="PROSITE" id="PS51465">
    <property type="entry name" value="KAZAL_2"/>
    <property type="match status" value="1"/>
</dbReference>
<comment type="subcellular location">
    <subcellularLocation>
        <location evidence="1">Secreted</location>
    </subcellularLocation>
</comment>
<reference evidence="5" key="1">
    <citation type="submission" date="2021-12" db="EMBL/GenBank/DDBJ databases">
        <authorList>
            <person name="Martin H S."/>
        </authorList>
    </citation>
    <scope>NUCLEOTIDE SEQUENCE</scope>
</reference>
<evidence type="ECO:0000313" key="5">
    <source>
        <dbReference type="EMBL" id="CAH0720628.1"/>
    </source>
</evidence>
<keyword evidence="6" id="KW-1185">Reference proteome</keyword>
<dbReference type="Proteomes" id="UP000838878">
    <property type="component" value="Chromosome 2"/>
</dbReference>
<feature type="non-terminal residue" evidence="5">
    <location>
        <position position="140"/>
    </location>
</feature>
<dbReference type="AlphaFoldDB" id="A0A8J9VDP9"/>
<evidence type="ECO:0000256" key="1">
    <source>
        <dbReference type="ARBA" id="ARBA00004613"/>
    </source>
</evidence>
<sequence>MLLKFVQMYGGSKVLPKPMYQEIHGPLCGSNFVNYPSRSRFMVDKKRSPHLIVLHRGKCKKVCQIYAPVCASDMKTYHNECQLQYAKKYNKRLYAKFRGKCSNMLLLNHFRNITYLVGEDYYFGSPEEEPFDPNECVLHC</sequence>
<dbReference type="OrthoDB" id="328123at2759"/>
<keyword evidence="3" id="KW-1015">Disulfide bond</keyword>
<dbReference type="SMART" id="SM00280">
    <property type="entry name" value="KAZAL"/>
    <property type="match status" value="1"/>
</dbReference>
<evidence type="ECO:0000313" key="6">
    <source>
        <dbReference type="Proteomes" id="UP000838878"/>
    </source>
</evidence>
<evidence type="ECO:0000259" key="4">
    <source>
        <dbReference type="PROSITE" id="PS51465"/>
    </source>
</evidence>
<proteinExistence type="predicted"/>
<dbReference type="InterPro" id="IPR039932">
    <property type="entry name" value="Spink4-like"/>
</dbReference>
<dbReference type="InterPro" id="IPR036058">
    <property type="entry name" value="Kazal_dom_sf"/>
</dbReference>
<feature type="domain" description="Kazal-like" evidence="4">
    <location>
        <begin position="53"/>
        <end position="103"/>
    </location>
</feature>
<protein>
    <recommendedName>
        <fullName evidence="4">Kazal-like domain-containing protein</fullName>
    </recommendedName>
</protein>
<dbReference type="Pfam" id="PF07648">
    <property type="entry name" value="Kazal_2"/>
    <property type="match status" value="1"/>
</dbReference>
<dbReference type="Pfam" id="PF00050">
    <property type="entry name" value="Kazal_1"/>
    <property type="match status" value="1"/>
</dbReference>
<dbReference type="InterPro" id="IPR002350">
    <property type="entry name" value="Kazal_dom"/>
</dbReference>
<name>A0A8J9VDP9_9NEOP</name>
<dbReference type="GO" id="GO:0004867">
    <property type="term" value="F:serine-type endopeptidase inhibitor activity"/>
    <property type="evidence" value="ECO:0007669"/>
    <property type="project" value="InterPro"/>
</dbReference>
<dbReference type="SUPFAM" id="SSF100895">
    <property type="entry name" value="Kazal-type serine protease inhibitors"/>
    <property type="match status" value="2"/>
</dbReference>
<dbReference type="PANTHER" id="PTHR21179">
    <property type="entry name" value="SERINE-TYPE ENDOPEPTIDASE INHIBITOR"/>
    <property type="match status" value="1"/>
</dbReference>
<organism evidence="5 6">
    <name type="scientific">Brenthis ino</name>
    <name type="common">lesser marbled fritillary</name>
    <dbReference type="NCBI Taxonomy" id="405034"/>
    <lineage>
        <taxon>Eukaryota</taxon>
        <taxon>Metazoa</taxon>
        <taxon>Ecdysozoa</taxon>
        <taxon>Arthropoda</taxon>
        <taxon>Hexapoda</taxon>
        <taxon>Insecta</taxon>
        <taxon>Pterygota</taxon>
        <taxon>Neoptera</taxon>
        <taxon>Endopterygota</taxon>
        <taxon>Lepidoptera</taxon>
        <taxon>Glossata</taxon>
        <taxon>Ditrysia</taxon>
        <taxon>Papilionoidea</taxon>
        <taxon>Nymphalidae</taxon>
        <taxon>Heliconiinae</taxon>
        <taxon>Argynnini</taxon>
        <taxon>Brenthis</taxon>
    </lineage>
</organism>